<dbReference type="OrthoDB" id="9952975at2"/>
<dbReference type="Proteomes" id="UP000030185">
    <property type="component" value="Unassembled WGS sequence"/>
</dbReference>
<feature type="region of interest" description="Disordered" evidence="1">
    <location>
        <begin position="1"/>
        <end position="54"/>
    </location>
</feature>
<comment type="caution">
    <text evidence="2">The sequence shown here is derived from an EMBL/GenBank/DDBJ whole genome shotgun (WGS) entry which is preliminary data.</text>
</comment>
<proteinExistence type="predicted"/>
<feature type="compositionally biased region" description="Basic and acidic residues" evidence="1">
    <location>
        <begin position="35"/>
        <end position="54"/>
    </location>
</feature>
<dbReference type="EMBL" id="BBLT01000001">
    <property type="protein sequence ID" value="GAL82958.1"/>
    <property type="molecule type" value="Genomic_DNA"/>
</dbReference>
<keyword evidence="3" id="KW-1185">Reference proteome</keyword>
<protein>
    <submittedName>
        <fullName evidence="2">Uncharacterized protein</fullName>
    </submittedName>
</protein>
<sequence length="54" mass="6352">MGSDINIKGENKKKIDEIETPEPPQRMYPLEDPFEEQKEPSKKHGIKPETKERM</sequence>
<accession>A0A098L9V3</accession>
<dbReference type="AlphaFoldDB" id="A0A098L9V3"/>
<reference evidence="2 3" key="1">
    <citation type="submission" date="2014-09" db="EMBL/GenBank/DDBJ databases">
        <title>Sporocytophaga myxococcoides PG-01 genome sequencing.</title>
        <authorList>
            <person name="Liu L."/>
            <person name="Gao P.J."/>
            <person name="Chen G.J."/>
            <person name="Wang L.S."/>
        </authorList>
    </citation>
    <scope>NUCLEOTIDE SEQUENCE [LARGE SCALE GENOMIC DNA]</scope>
    <source>
        <strain evidence="2 3">PG-01</strain>
    </source>
</reference>
<organism evidence="2 3">
    <name type="scientific">Sporocytophaga myxococcoides</name>
    <dbReference type="NCBI Taxonomy" id="153721"/>
    <lineage>
        <taxon>Bacteria</taxon>
        <taxon>Pseudomonadati</taxon>
        <taxon>Bacteroidota</taxon>
        <taxon>Cytophagia</taxon>
        <taxon>Cytophagales</taxon>
        <taxon>Cytophagaceae</taxon>
        <taxon>Sporocytophaga</taxon>
    </lineage>
</organism>
<evidence type="ECO:0000256" key="1">
    <source>
        <dbReference type="SAM" id="MobiDB-lite"/>
    </source>
</evidence>
<gene>
    <name evidence="2" type="ORF">MYP_184</name>
</gene>
<evidence type="ECO:0000313" key="3">
    <source>
        <dbReference type="Proteomes" id="UP000030185"/>
    </source>
</evidence>
<name>A0A098L9V3_9BACT</name>
<dbReference type="RefSeq" id="WP_156140219.1">
    <property type="nucleotide sequence ID" value="NZ_BBLT01000001.1"/>
</dbReference>
<evidence type="ECO:0000313" key="2">
    <source>
        <dbReference type="EMBL" id="GAL82958.1"/>
    </source>
</evidence>
<feature type="compositionally biased region" description="Basic and acidic residues" evidence="1">
    <location>
        <begin position="7"/>
        <end position="17"/>
    </location>
</feature>